<accession>A0A392SV71</accession>
<organism evidence="1 2">
    <name type="scientific">Trifolium medium</name>
    <dbReference type="NCBI Taxonomy" id="97028"/>
    <lineage>
        <taxon>Eukaryota</taxon>
        <taxon>Viridiplantae</taxon>
        <taxon>Streptophyta</taxon>
        <taxon>Embryophyta</taxon>
        <taxon>Tracheophyta</taxon>
        <taxon>Spermatophyta</taxon>
        <taxon>Magnoliopsida</taxon>
        <taxon>eudicotyledons</taxon>
        <taxon>Gunneridae</taxon>
        <taxon>Pentapetalae</taxon>
        <taxon>rosids</taxon>
        <taxon>fabids</taxon>
        <taxon>Fabales</taxon>
        <taxon>Fabaceae</taxon>
        <taxon>Papilionoideae</taxon>
        <taxon>50 kb inversion clade</taxon>
        <taxon>NPAAA clade</taxon>
        <taxon>Hologalegina</taxon>
        <taxon>IRL clade</taxon>
        <taxon>Trifolieae</taxon>
        <taxon>Trifolium</taxon>
    </lineage>
</organism>
<comment type="caution">
    <text evidence="1">The sequence shown here is derived from an EMBL/GenBank/DDBJ whole genome shotgun (WGS) entry which is preliminary data.</text>
</comment>
<dbReference type="AlphaFoldDB" id="A0A392SV71"/>
<keyword evidence="2" id="KW-1185">Reference proteome</keyword>
<sequence length="90" mass="9898">YLARRANASCATRSSCCEGSLVSVSCATRSLMWRNAQCKDEGQLNLLVLAQRARGSCATHSATLFFLFFFWCWRNAQSCAAQRAGVLIQG</sequence>
<dbReference type="Proteomes" id="UP000265520">
    <property type="component" value="Unassembled WGS sequence"/>
</dbReference>
<evidence type="ECO:0000313" key="1">
    <source>
        <dbReference type="EMBL" id="MCI52124.1"/>
    </source>
</evidence>
<proteinExistence type="predicted"/>
<feature type="non-terminal residue" evidence="1">
    <location>
        <position position="1"/>
    </location>
</feature>
<dbReference type="EMBL" id="LXQA010442551">
    <property type="protein sequence ID" value="MCI52124.1"/>
    <property type="molecule type" value="Genomic_DNA"/>
</dbReference>
<evidence type="ECO:0000313" key="2">
    <source>
        <dbReference type="Proteomes" id="UP000265520"/>
    </source>
</evidence>
<reference evidence="1 2" key="1">
    <citation type="journal article" date="2018" name="Front. Plant Sci.">
        <title>Red Clover (Trifolium pratense) and Zigzag Clover (T. medium) - A Picture of Genomic Similarities and Differences.</title>
        <authorList>
            <person name="Dluhosova J."/>
            <person name="Istvanek J."/>
            <person name="Nedelnik J."/>
            <person name="Repkova J."/>
        </authorList>
    </citation>
    <scope>NUCLEOTIDE SEQUENCE [LARGE SCALE GENOMIC DNA]</scope>
    <source>
        <strain evidence="2">cv. 10/8</strain>
        <tissue evidence="1">Leaf</tissue>
    </source>
</reference>
<name>A0A392SV71_9FABA</name>
<protein>
    <submittedName>
        <fullName evidence="1">Uncharacterized protein</fullName>
    </submittedName>
</protein>